<keyword evidence="3" id="KW-0433">Leucine-rich repeat</keyword>
<evidence type="ECO:0000256" key="7">
    <source>
        <dbReference type="ARBA" id="ARBA00059385"/>
    </source>
</evidence>
<feature type="compositionally biased region" description="Basic and acidic residues" evidence="12">
    <location>
        <begin position="626"/>
        <end position="641"/>
    </location>
</feature>
<feature type="compositionally biased region" description="Polar residues" evidence="12">
    <location>
        <begin position="322"/>
        <end position="331"/>
    </location>
</feature>
<organism evidence="14 15">
    <name type="scientific">Sciurus carolinensis</name>
    <name type="common">Eastern gray squirrel</name>
    <dbReference type="NCBI Taxonomy" id="30640"/>
    <lineage>
        <taxon>Eukaryota</taxon>
        <taxon>Metazoa</taxon>
        <taxon>Chordata</taxon>
        <taxon>Craniata</taxon>
        <taxon>Vertebrata</taxon>
        <taxon>Euteleostomi</taxon>
        <taxon>Mammalia</taxon>
        <taxon>Eutheria</taxon>
        <taxon>Euarchontoglires</taxon>
        <taxon>Glires</taxon>
        <taxon>Rodentia</taxon>
        <taxon>Sciuromorpha</taxon>
        <taxon>Sciuridae</taxon>
        <taxon>Sciurinae</taxon>
        <taxon>Sciurini</taxon>
        <taxon>Sciurus</taxon>
    </lineage>
</organism>
<sequence length="993" mass="108400">MLSHWAAETGAPFCPREHLGTIPTNLRAPAGLPQPGLHAGGFLLTDCATTAFLRNKPRRRPVCLSACWGPGRALARQARGREAGLARRQPRASGVLLPKAALGGSTSSTVSGRHLRARDLAPSSGNRRRGLGPQSRTQHLGRCRAAGQLVRLPQESGAAAGRRPRGAPGGWASGAEALARSSSGGQAGPGAGVKGGARVSAQQAAAEGDPNRCLGLAPRCWLRSLARRGRACPPSLPWGRQGPLCDVTPGTPLSSRTAQETPPTCRLRSILDLEGSASSLIPQRRGCDPAIPRWAPIYCVLSRERAPRTLPRPKDVDVPQRSPAQSRTTAPGLSPCKVLKPLDPELSQGIANLDWVPQFLRAAALNFRKQAELRSLSIPGTYQEKITHLGNSLMRLTVLKSLDLSRNSLVSLEGIQYLVSLESLNLYYNCISSLAEVFRLHSLAELQDLDLRLNPVVKNESDYRLFVVHMLPRLRQLDDRPVRESERKASRLHFASEDSLDSKEGCPAALPVGRTQLSRARCADPSARKCLPMDADDEAVLNLIAECEWDLSNPPGSLSSSQKECEADLHHTQAVPGVSAELSPHKSVHFCASCAHQCGDSARRGHEKRKGNSRGCCPEQPPQDQHCGERPPQHGDPEACRAHGLHAHFAPHPDSTDIEDSVSSSQKSSVSSQKALNPVPVPEKYRKRRMPGGRFQAPSDWECLSCSLEQSPSGPGSSEGRTHRAFSHSEASETQEQISRSTSDTRVPSPRPHSVAPPGKRAVLEWALLEALLDLVDRHWSGCRSLHGDQDFLAQARHILSSVQEFAAAQDSSEPGNEEISYLALENKSLHNRLAEHQQQYTTALSEVTSELSSTRREMETLRQHLDKSLEENSSLKSLLFSMKKEVKSADASAALNLQLSGLQTSVKRLSGEVVELKQHLEHYDRIQELTQMLQESHSSLVSTNERLLQELARARAQHRAEVEQMHWSFQELKKTVALFPPRSASLEGRQSC</sequence>
<evidence type="ECO:0000256" key="9">
    <source>
        <dbReference type="ARBA" id="ARBA00064594"/>
    </source>
</evidence>
<name>A0AA41SRU4_SCICA</name>
<accession>A0AA41SRU4</accession>
<feature type="compositionally biased region" description="Gly residues" evidence="12">
    <location>
        <begin position="185"/>
        <end position="195"/>
    </location>
</feature>
<proteinExistence type="inferred from homology"/>
<feature type="coiled-coil region" evidence="11">
    <location>
        <begin position="827"/>
        <end position="872"/>
    </location>
</feature>
<comment type="caution">
    <text evidence="14">The sequence shown here is derived from an EMBL/GenBank/DDBJ whole genome shotgun (WGS) entry which is preliminary data.</text>
</comment>
<keyword evidence="6" id="KW-0206">Cytoskeleton</keyword>
<keyword evidence="4" id="KW-0677">Repeat</keyword>
<gene>
    <name evidence="14" type="ORF">SUZIE_123740</name>
</gene>
<dbReference type="SUPFAM" id="SSF52058">
    <property type="entry name" value="L domain-like"/>
    <property type="match status" value="1"/>
</dbReference>
<feature type="compositionally biased region" description="Basic and acidic residues" evidence="12">
    <location>
        <begin position="309"/>
        <end position="318"/>
    </location>
</feature>
<feature type="region of interest" description="Disordered" evidence="12">
    <location>
        <begin position="101"/>
        <end position="196"/>
    </location>
</feature>
<evidence type="ECO:0000313" key="15">
    <source>
        <dbReference type="Proteomes" id="UP001166674"/>
    </source>
</evidence>
<evidence type="ECO:0000256" key="12">
    <source>
        <dbReference type="SAM" id="MobiDB-lite"/>
    </source>
</evidence>
<keyword evidence="5 11" id="KW-0175">Coiled coil</keyword>
<dbReference type="GO" id="GO:0007099">
    <property type="term" value="P:centriole replication"/>
    <property type="evidence" value="ECO:0007669"/>
    <property type="project" value="TreeGrafter"/>
</dbReference>
<dbReference type="GO" id="GO:0007051">
    <property type="term" value="P:spindle organization"/>
    <property type="evidence" value="ECO:0007669"/>
    <property type="project" value="TreeGrafter"/>
</dbReference>
<dbReference type="EMBL" id="JAATJV010208765">
    <property type="protein sequence ID" value="MBZ3873598.1"/>
    <property type="molecule type" value="Genomic_DNA"/>
</dbReference>
<comment type="similarity">
    <text evidence="8">Belongs to the CEP72 family.</text>
</comment>
<dbReference type="PROSITE" id="PS51450">
    <property type="entry name" value="LRR"/>
    <property type="match status" value="2"/>
</dbReference>
<dbReference type="Gene3D" id="3.80.10.10">
    <property type="entry name" value="Ribonuclease Inhibitor"/>
    <property type="match status" value="1"/>
</dbReference>
<evidence type="ECO:0000256" key="1">
    <source>
        <dbReference type="ARBA" id="ARBA00004300"/>
    </source>
</evidence>
<reference evidence="14" key="1">
    <citation type="submission" date="2020-03" db="EMBL/GenBank/DDBJ databases">
        <title>Studies in the Genomics of Life Span.</title>
        <authorList>
            <person name="Glass D."/>
        </authorList>
    </citation>
    <scope>NUCLEOTIDE SEQUENCE</scope>
    <source>
        <strain evidence="14">SUZIE</strain>
        <tissue evidence="14">Muscle</tissue>
    </source>
</reference>
<comment type="subunit">
    <text evidence="9">Interacts with KIZ, PCM1 and CDK5RAP2.</text>
</comment>
<dbReference type="AlphaFoldDB" id="A0AA41SRU4"/>
<dbReference type="Pfam" id="PF14580">
    <property type="entry name" value="LRR_9"/>
    <property type="match status" value="1"/>
</dbReference>
<dbReference type="SMART" id="SM00446">
    <property type="entry name" value="LRRcap"/>
    <property type="match status" value="1"/>
</dbReference>
<keyword evidence="2" id="KW-0963">Cytoplasm</keyword>
<evidence type="ECO:0000256" key="8">
    <source>
        <dbReference type="ARBA" id="ARBA00061023"/>
    </source>
</evidence>
<dbReference type="InterPro" id="IPR055320">
    <property type="entry name" value="CEP72-like"/>
</dbReference>
<keyword evidence="15" id="KW-1185">Reference proteome</keyword>
<dbReference type="PANTHER" id="PTHR23311:SF7">
    <property type="entry name" value="CENTROSOMAL PROTEIN OF 72 KDA"/>
    <property type="match status" value="1"/>
</dbReference>
<evidence type="ECO:0000256" key="5">
    <source>
        <dbReference type="ARBA" id="ARBA00023054"/>
    </source>
</evidence>
<dbReference type="InterPro" id="IPR003603">
    <property type="entry name" value="U2A'_phosphoprotein32A_C"/>
</dbReference>
<evidence type="ECO:0000256" key="11">
    <source>
        <dbReference type="SAM" id="Coils"/>
    </source>
</evidence>
<feature type="region of interest" description="Disordered" evidence="12">
    <location>
        <begin position="309"/>
        <end position="334"/>
    </location>
</feature>
<dbReference type="GO" id="GO:0034451">
    <property type="term" value="C:centriolar satellite"/>
    <property type="evidence" value="ECO:0007669"/>
    <property type="project" value="TreeGrafter"/>
</dbReference>
<evidence type="ECO:0000259" key="13">
    <source>
        <dbReference type="SMART" id="SM00446"/>
    </source>
</evidence>
<evidence type="ECO:0000256" key="10">
    <source>
        <dbReference type="ARBA" id="ARBA00070210"/>
    </source>
</evidence>
<feature type="region of interest" description="Disordered" evidence="12">
    <location>
        <begin position="602"/>
        <end position="758"/>
    </location>
</feature>
<dbReference type="InterPro" id="IPR003591">
    <property type="entry name" value="Leu-rich_rpt_typical-subtyp"/>
</dbReference>
<evidence type="ECO:0000256" key="4">
    <source>
        <dbReference type="ARBA" id="ARBA00022737"/>
    </source>
</evidence>
<evidence type="ECO:0000256" key="2">
    <source>
        <dbReference type="ARBA" id="ARBA00022490"/>
    </source>
</evidence>
<dbReference type="InterPro" id="IPR032675">
    <property type="entry name" value="LRR_dom_sf"/>
</dbReference>
<dbReference type="Proteomes" id="UP001166674">
    <property type="component" value="Unassembled WGS sequence"/>
</dbReference>
<comment type="function">
    <text evidence="7">Involved in the recruitment of key centrosomal proteins to the centrosome. Provides centrosomal microtubule-nucleation activity on the gamma-tubulin ring complexes (gamma-TuRCs) and has critical roles in forming a focused bipolar spindle, which is needed for proper tension generation between sister chromatids. Required for localization of KIZ, AKAP9 and gamma-tubulin ring complexes (gamma-TuRCs). Involved in centriole duplication. Required for CDK5RAP22, CEP152, WDR62 and CEP63 centrosomal localization and promotes the centrosomal localization of CDK2.</text>
</comment>
<dbReference type="InterPro" id="IPR001611">
    <property type="entry name" value="Leu-rich_rpt"/>
</dbReference>
<dbReference type="PANTHER" id="PTHR23311">
    <property type="entry name" value="HEAT SHOCK REGULATED 2"/>
    <property type="match status" value="1"/>
</dbReference>
<feature type="coiled-coil region" evidence="11">
    <location>
        <begin position="938"/>
        <end position="965"/>
    </location>
</feature>
<comment type="subcellular location">
    <subcellularLocation>
        <location evidence="1">Cytoplasm</location>
        <location evidence="1">Cytoskeleton</location>
        <location evidence="1">Microtubule organizing center</location>
        <location evidence="1">Centrosome</location>
    </subcellularLocation>
</comment>
<evidence type="ECO:0000313" key="14">
    <source>
        <dbReference type="EMBL" id="MBZ3873598.1"/>
    </source>
</evidence>
<protein>
    <recommendedName>
        <fullName evidence="10">Centrosomal protein of 72 kDa</fullName>
    </recommendedName>
</protein>
<evidence type="ECO:0000256" key="6">
    <source>
        <dbReference type="ARBA" id="ARBA00023212"/>
    </source>
</evidence>
<dbReference type="GO" id="GO:1904779">
    <property type="term" value="P:regulation of protein localization to centrosome"/>
    <property type="evidence" value="ECO:0007669"/>
    <property type="project" value="TreeGrafter"/>
</dbReference>
<feature type="domain" description="U2A'/phosphoprotein 32 family A C-terminal" evidence="13">
    <location>
        <begin position="460"/>
        <end position="478"/>
    </location>
</feature>
<dbReference type="FunFam" id="3.80.10.10:FF:000489">
    <property type="entry name" value="Centrosomal protein of 72 kDa"/>
    <property type="match status" value="1"/>
</dbReference>
<dbReference type="SMART" id="SM00369">
    <property type="entry name" value="LRR_TYP"/>
    <property type="match status" value="2"/>
</dbReference>
<feature type="compositionally biased region" description="Polar residues" evidence="12">
    <location>
        <begin position="732"/>
        <end position="746"/>
    </location>
</feature>
<evidence type="ECO:0000256" key="3">
    <source>
        <dbReference type="ARBA" id="ARBA00022614"/>
    </source>
</evidence>
<feature type="compositionally biased region" description="Low complexity" evidence="12">
    <location>
        <begin position="661"/>
        <end position="674"/>
    </location>
</feature>